<gene>
    <name evidence="2" type="ORF">GCM10010334_03070</name>
</gene>
<dbReference type="Proteomes" id="UP000638353">
    <property type="component" value="Unassembled WGS sequence"/>
</dbReference>
<feature type="region of interest" description="Disordered" evidence="1">
    <location>
        <begin position="188"/>
        <end position="209"/>
    </location>
</feature>
<reference evidence="2" key="1">
    <citation type="journal article" date="2014" name="Int. J. Syst. Evol. Microbiol.">
        <title>Complete genome sequence of Corynebacterium casei LMG S-19264T (=DSM 44701T), isolated from a smear-ripened cheese.</title>
        <authorList>
            <consortium name="US DOE Joint Genome Institute (JGI-PGF)"/>
            <person name="Walter F."/>
            <person name="Albersmeier A."/>
            <person name="Kalinowski J."/>
            <person name="Ruckert C."/>
        </authorList>
    </citation>
    <scope>NUCLEOTIDE SEQUENCE</scope>
    <source>
        <strain evidence="2">JCM 4637</strain>
    </source>
</reference>
<sequence length="256" mass="28491">MELVGRLRAHMERLTARGFVPDVVPHSEDEVRQPDPKRVEVVRHALHYMSVQLAPCPIDEVRCVASVEPPLEEAEFGALWADASEGEAGDEGRLSRCTNTVFDPSEGAWEQVEVPYAPGRAGQAILSASAGLMWVWSLQGLPFIEVRRWLAQRCETHHLSNVLDAVKPEWAHFDTFRHAEHILAAPPLGSVPAQREGGRRRPTGALPGRSRQLCATDGCPNGTGAVEPEGWICYVCSRTRARRERTHRRHQNPPGR</sequence>
<dbReference type="RefSeq" id="WP_189820827.1">
    <property type="nucleotide sequence ID" value="NZ_BMVC01000001.1"/>
</dbReference>
<evidence type="ECO:0000313" key="3">
    <source>
        <dbReference type="Proteomes" id="UP000638353"/>
    </source>
</evidence>
<organism evidence="2 3">
    <name type="scientific">Streptomyces finlayi</name>
    <dbReference type="NCBI Taxonomy" id="67296"/>
    <lineage>
        <taxon>Bacteria</taxon>
        <taxon>Bacillati</taxon>
        <taxon>Actinomycetota</taxon>
        <taxon>Actinomycetes</taxon>
        <taxon>Kitasatosporales</taxon>
        <taxon>Streptomycetaceae</taxon>
        <taxon>Streptomyces</taxon>
    </lineage>
</organism>
<accession>A0A919C7E1</accession>
<dbReference type="EMBL" id="BMVC01000001">
    <property type="protein sequence ID" value="GHC78120.1"/>
    <property type="molecule type" value="Genomic_DNA"/>
</dbReference>
<protein>
    <submittedName>
        <fullName evidence="2">Uncharacterized protein</fullName>
    </submittedName>
</protein>
<comment type="caution">
    <text evidence="2">The sequence shown here is derived from an EMBL/GenBank/DDBJ whole genome shotgun (WGS) entry which is preliminary data.</text>
</comment>
<dbReference type="AlphaFoldDB" id="A0A919C7E1"/>
<name>A0A919C7E1_9ACTN</name>
<proteinExistence type="predicted"/>
<reference evidence="2" key="2">
    <citation type="submission" date="2020-09" db="EMBL/GenBank/DDBJ databases">
        <authorList>
            <person name="Sun Q."/>
            <person name="Ohkuma M."/>
        </authorList>
    </citation>
    <scope>NUCLEOTIDE SEQUENCE</scope>
    <source>
        <strain evidence="2">JCM 4637</strain>
    </source>
</reference>
<evidence type="ECO:0000256" key="1">
    <source>
        <dbReference type="SAM" id="MobiDB-lite"/>
    </source>
</evidence>
<evidence type="ECO:0000313" key="2">
    <source>
        <dbReference type="EMBL" id="GHC78120.1"/>
    </source>
</evidence>